<dbReference type="InterPro" id="IPR008995">
    <property type="entry name" value="Mo/tungstate-bd_C_term_dom"/>
</dbReference>
<dbReference type="SMART" id="SM00382">
    <property type="entry name" value="AAA"/>
    <property type="match status" value="1"/>
</dbReference>
<dbReference type="EMBL" id="MLJW01000578">
    <property type="protein sequence ID" value="OIQ84954.1"/>
    <property type="molecule type" value="Genomic_DNA"/>
</dbReference>
<dbReference type="GO" id="GO:0005524">
    <property type="term" value="F:ATP binding"/>
    <property type="evidence" value="ECO:0007669"/>
    <property type="project" value="UniProtKB-KW"/>
</dbReference>
<evidence type="ECO:0000256" key="4">
    <source>
        <dbReference type="ARBA" id="ARBA00022741"/>
    </source>
</evidence>
<evidence type="ECO:0000256" key="3">
    <source>
        <dbReference type="ARBA" id="ARBA00022519"/>
    </source>
</evidence>
<comment type="caution">
    <text evidence="9">The sequence shown here is derived from an EMBL/GenBank/DDBJ whole genome shotgun (WGS) entry which is preliminary data.</text>
</comment>
<keyword evidence="5 9" id="KW-0067">ATP-binding</keyword>
<evidence type="ECO:0000313" key="9">
    <source>
        <dbReference type="EMBL" id="OIQ84954.1"/>
    </source>
</evidence>
<dbReference type="PANTHER" id="PTHR42781">
    <property type="entry name" value="SPERMIDINE/PUTRESCINE IMPORT ATP-BINDING PROTEIN POTA"/>
    <property type="match status" value="1"/>
</dbReference>
<dbReference type="Gene3D" id="3.40.50.300">
    <property type="entry name" value="P-loop containing nucleotide triphosphate hydrolases"/>
    <property type="match status" value="1"/>
</dbReference>
<keyword evidence="1" id="KW-0813">Transport</keyword>
<keyword evidence="2" id="KW-1003">Cell membrane</keyword>
<dbReference type="PROSITE" id="PS00211">
    <property type="entry name" value="ABC_TRANSPORTER_1"/>
    <property type="match status" value="1"/>
</dbReference>
<dbReference type="AlphaFoldDB" id="A0A1J5QNK2"/>
<name>A0A1J5QNK2_9ZZZZ</name>
<dbReference type="PROSITE" id="PS50893">
    <property type="entry name" value="ABC_TRANSPORTER_2"/>
    <property type="match status" value="1"/>
</dbReference>
<evidence type="ECO:0000259" key="8">
    <source>
        <dbReference type="PROSITE" id="PS50893"/>
    </source>
</evidence>
<evidence type="ECO:0000256" key="5">
    <source>
        <dbReference type="ARBA" id="ARBA00022840"/>
    </source>
</evidence>
<dbReference type="SUPFAM" id="SSF52540">
    <property type="entry name" value="P-loop containing nucleoside triphosphate hydrolases"/>
    <property type="match status" value="1"/>
</dbReference>
<proteinExistence type="predicted"/>
<keyword evidence="4" id="KW-0547">Nucleotide-binding</keyword>
<evidence type="ECO:0000256" key="7">
    <source>
        <dbReference type="ARBA" id="ARBA00023136"/>
    </source>
</evidence>
<reference evidence="9" key="1">
    <citation type="submission" date="2016-10" db="EMBL/GenBank/DDBJ databases">
        <title>Sequence of Gallionella enrichment culture.</title>
        <authorList>
            <person name="Poehlein A."/>
            <person name="Muehling M."/>
            <person name="Daniel R."/>
        </authorList>
    </citation>
    <scope>NUCLEOTIDE SEQUENCE</scope>
</reference>
<dbReference type="InterPro" id="IPR050093">
    <property type="entry name" value="ABC_SmlMolc_Importer"/>
</dbReference>
<keyword evidence="9" id="KW-0378">Hydrolase</keyword>
<dbReference type="EC" id="3.6.3.30" evidence="9"/>
<dbReference type="InterPro" id="IPR003593">
    <property type="entry name" value="AAA+_ATPase"/>
</dbReference>
<dbReference type="InterPro" id="IPR027417">
    <property type="entry name" value="P-loop_NTPase"/>
</dbReference>
<organism evidence="9">
    <name type="scientific">mine drainage metagenome</name>
    <dbReference type="NCBI Taxonomy" id="410659"/>
    <lineage>
        <taxon>unclassified sequences</taxon>
        <taxon>metagenomes</taxon>
        <taxon>ecological metagenomes</taxon>
    </lineage>
</organism>
<evidence type="ECO:0000256" key="6">
    <source>
        <dbReference type="ARBA" id="ARBA00022967"/>
    </source>
</evidence>
<keyword evidence="3" id="KW-0997">Cell inner membrane</keyword>
<sequence>MRVQLRIEQPCRLDVDFEVDGFTVLLGASGAGKSTVLKALAGLLPSDGQPWAGLPPQRRPVGYMPQGHALFPHLRAWQNVAYAFGGRLRARREQALELLDAVALGDRAQHFPEQLSGGQQQRVALARALARSPQLLLLDEPTSALDAHLREALAAELIARLRRLGIAALAATHDATLAAMADRVVLLDAGGIVQQGAAAEVLARPGGIAAAALLGRRNRFEATVAAVAGDDTCVARWHAAGIELRLPLRAAPGARVDWMIDEAAVGVHRHAPAGAWRGRVEHRLPRDGRRLLGIRVGDALLWAWGADDAPAPGDEVGLELPPAALQAWVRSP</sequence>
<dbReference type="PANTHER" id="PTHR42781:SF1">
    <property type="entry name" value="THIAMINE IMPORT ATP-BINDING PROTEIN THIQ"/>
    <property type="match status" value="1"/>
</dbReference>
<dbReference type="SUPFAM" id="SSF50331">
    <property type="entry name" value="MOP-like"/>
    <property type="match status" value="1"/>
</dbReference>
<accession>A0A1J5QNK2</accession>
<dbReference type="GO" id="GO:0016887">
    <property type="term" value="F:ATP hydrolysis activity"/>
    <property type="evidence" value="ECO:0007669"/>
    <property type="project" value="InterPro"/>
</dbReference>
<dbReference type="InterPro" id="IPR003439">
    <property type="entry name" value="ABC_transporter-like_ATP-bd"/>
</dbReference>
<feature type="domain" description="ABC transporter" evidence="8">
    <location>
        <begin position="1"/>
        <end position="214"/>
    </location>
</feature>
<dbReference type="InterPro" id="IPR017871">
    <property type="entry name" value="ABC_transporter-like_CS"/>
</dbReference>
<evidence type="ECO:0000256" key="1">
    <source>
        <dbReference type="ARBA" id="ARBA00022448"/>
    </source>
</evidence>
<protein>
    <submittedName>
        <fullName evidence="9">Fe(3+) ions import ATP-binding protein FbpC 2</fullName>
        <ecNumber evidence="9">3.6.3.30</ecNumber>
    </submittedName>
</protein>
<keyword evidence="6" id="KW-1278">Translocase</keyword>
<keyword evidence="7" id="KW-0472">Membrane</keyword>
<gene>
    <name evidence="9" type="primary">fbpC2_2</name>
    <name evidence="9" type="ORF">GALL_332120</name>
</gene>
<dbReference type="Pfam" id="PF00005">
    <property type="entry name" value="ABC_tran"/>
    <property type="match status" value="1"/>
</dbReference>
<evidence type="ECO:0000256" key="2">
    <source>
        <dbReference type="ARBA" id="ARBA00022475"/>
    </source>
</evidence>